<dbReference type="SUPFAM" id="SSF50985">
    <property type="entry name" value="RCC1/BLIP-II"/>
    <property type="match status" value="1"/>
</dbReference>
<dbReference type="AlphaFoldDB" id="A0A1G9MLP8"/>
<dbReference type="InterPro" id="IPR009091">
    <property type="entry name" value="RCC1/BLIP-II"/>
</dbReference>
<dbReference type="PANTHER" id="PTHR45982:SF1">
    <property type="entry name" value="REGULATOR OF CHROMOSOME CONDENSATION"/>
    <property type="match status" value="1"/>
</dbReference>
<reference evidence="2" key="1">
    <citation type="submission" date="2016-10" db="EMBL/GenBank/DDBJ databases">
        <authorList>
            <person name="Varghese N."/>
            <person name="Submissions S."/>
        </authorList>
    </citation>
    <scope>NUCLEOTIDE SEQUENCE [LARGE SCALE GENOMIC DNA]</scope>
    <source>
        <strain evidence="2">DSM 45419</strain>
    </source>
</reference>
<sequence>MGEVYRAVHRELGRPAALELLLPALAMQEEFAARFVREARVMQSLDHPGIAYLVTVSGLTDVITIAAGDRFSLALCRNGRVTTWGANERGQLGNGTFDDQPLPVDVLDLTEVTAVSTSTQHSLALLADGTVMAWGWNAEGQLGDGTADDQAAPVEVSSVTA</sequence>
<dbReference type="SUPFAM" id="SSF56112">
    <property type="entry name" value="Protein kinase-like (PK-like)"/>
    <property type="match status" value="1"/>
</dbReference>
<protein>
    <submittedName>
        <fullName evidence="1">Regulator of chromosome condensation (RCC1) repeat-containing protein</fullName>
    </submittedName>
</protein>
<proteinExistence type="predicted"/>
<dbReference type="InterPro" id="IPR011009">
    <property type="entry name" value="Kinase-like_dom_sf"/>
</dbReference>
<dbReference type="Gene3D" id="2.130.10.30">
    <property type="entry name" value="Regulator of chromosome condensation 1/beta-lactamase-inhibitor protein II"/>
    <property type="match status" value="1"/>
</dbReference>
<dbReference type="STRING" id="1137991.SAMN05660642_00676"/>
<dbReference type="OrthoDB" id="9796385at2"/>
<dbReference type="Pfam" id="PF00415">
    <property type="entry name" value="RCC1"/>
    <property type="match status" value="2"/>
</dbReference>
<dbReference type="RefSeq" id="WP_091213876.1">
    <property type="nucleotide sequence ID" value="NZ_FNHE01000002.1"/>
</dbReference>
<dbReference type="Proteomes" id="UP000198680">
    <property type="component" value="Unassembled WGS sequence"/>
</dbReference>
<name>A0A1G9MLP8_9ACTN</name>
<dbReference type="InterPro" id="IPR051553">
    <property type="entry name" value="Ran_GTPase-activating"/>
</dbReference>
<dbReference type="InterPro" id="IPR000408">
    <property type="entry name" value="Reg_chr_condens"/>
</dbReference>
<gene>
    <name evidence="1" type="ORF">SAMN05660642_00676</name>
</gene>
<keyword evidence="2" id="KW-1185">Reference proteome</keyword>
<dbReference type="PANTHER" id="PTHR45982">
    <property type="entry name" value="REGULATOR OF CHROMOSOME CONDENSATION"/>
    <property type="match status" value="1"/>
</dbReference>
<evidence type="ECO:0000313" key="1">
    <source>
        <dbReference type="EMBL" id="SDL74575.1"/>
    </source>
</evidence>
<dbReference type="PRINTS" id="PR00633">
    <property type="entry name" value="RCCNDNSATION"/>
</dbReference>
<accession>A0A1G9MLP8</accession>
<dbReference type="PROSITE" id="PS50012">
    <property type="entry name" value="RCC1_3"/>
    <property type="match status" value="2"/>
</dbReference>
<organism evidence="1 2">
    <name type="scientific">Geodermatophilus siccatus</name>
    <dbReference type="NCBI Taxonomy" id="1137991"/>
    <lineage>
        <taxon>Bacteria</taxon>
        <taxon>Bacillati</taxon>
        <taxon>Actinomycetota</taxon>
        <taxon>Actinomycetes</taxon>
        <taxon>Geodermatophilales</taxon>
        <taxon>Geodermatophilaceae</taxon>
        <taxon>Geodermatophilus</taxon>
    </lineage>
</organism>
<evidence type="ECO:0000313" key="2">
    <source>
        <dbReference type="Proteomes" id="UP000198680"/>
    </source>
</evidence>
<dbReference type="EMBL" id="FNHE01000002">
    <property type="protein sequence ID" value="SDL74575.1"/>
    <property type="molecule type" value="Genomic_DNA"/>
</dbReference>